<evidence type="ECO:0000313" key="1">
    <source>
        <dbReference type="EMBL" id="MBB5235337.1"/>
    </source>
</evidence>
<gene>
    <name evidence="1" type="ORF">HNQ09_002791</name>
</gene>
<dbReference type="SUPFAM" id="SSF52540">
    <property type="entry name" value="P-loop containing nucleoside triphosphate hydrolases"/>
    <property type="match status" value="1"/>
</dbReference>
<keyword evidence="2" id="KW-1185">Reference proteome</keyword>
<dbReference type="AlphaFoldDB" id="A0A7W8GGS3"/>
<proteinExistence type="predicted"/>
<dbReference type="RefSeq" id="WP_246363367.1">
    <property type="nucleotide sequence ID" value="NZ_JACHFN010000011.1"/>
</dbReference>
<dbReference type="Gene3D" id="3.40.50.300">
    <property type="entry name" value="P-loop containing nucleotide triphosphate hydrolases"/>
    <property type="match status" value="1"/>
</dbReference>
<dbReference type="InterPro" id="IPR027417">
    <property type="entry name" value="P-loop_NTPase"/>
</dbReference>
<sequence>MAMAFLYHLAGPPGSGKRTVGLHLARRTGAVLLDNHLFRDAVYRPYGADGVRPVPPELQALGAQVWALGLQAARLAPRDVSQIFTAYHTEGESGRASAERIRAVAVDRNAVYVPVWLECHEEELARRMTLPERRERAKMRDPQALREVLATSGTLAPPPGALRLDTAQLTPADTALLIASHAGALF</sequence>
<protein>
    <submittedName>
        <fullName evidence="1">Uncharacterized protein</fullName>
    </submittedName>
</protein>
<comment type="caution">
    <text evidence="1">The sequence shown here is derived from an EMBL/GenBank/DDBJ whole genome shotgun (WGS) entry which is preliminary data.</text>
</comment>
<name>A0A7W8GGS3_9DEIO</name>
<evidence type="ECO:0000313" key="2">
    <source>
        <dbReference type="Proteomes" id="UP000525389"/>
    </source>
</evidence>
<reference evidence="1 2" key="1">
    <citation type="submission" date="2020-08" db="EMBL/GenBank/DDBJ databases">
        <title>Genomic Encyclopedia of Type Strains, Phase IV (KMG-IV): sequencing the most valuable type-strain genomes for metagenomic binning, comparative biology and taxonomic classification.</title>
        <authorList>
            <person name="Goeker M."/>
        </authorList>
    </citation>
    <scope>NUCLEOTIDE SEQUENCE [LARGE SCALE GENOMIC DNA]</scope>
    <source>
        <strain evidence="1 2">DSM 101791</strain>
    </source>
</reference>
<dbReference type="Proteomes" id="UP000525389">
    <property type="component" value="Unassembled WGS sequence"/>
</dbReference>
<organism evidence="1 2">
    <name type="scientific">Deinococcus budaensis</name>
    <dbReference type="NCBI Taxonomy" id="1665626"/>
    <lineage>
        <taxon>Bacteria</taxon>
        <taxon>Thermotogati</taxon>
        <taxon>Deinococcota</taxon>
        <taxon>Deinococci</taxon>
        <taxon>Deinococcales</taxon>
        <taxon>Deinococcaceae</taxon>
        <taxon>Deinococcus</taxon>
    </lineage>
</organism>
<accession>A0A7W8GGS3</accession>
<dbReference type="EMBL" id="JACHFN010000011">
    <property type="protein sequence ID" value="MBB5235337.1"/>
    <property type="molecule type" value="Genomic_DNA"/>
</dbReference>